<reference evidence="1 2" key="1">
    <citation type="journal article" date="2014" name="Nature">
        <title>An environmental bacterial taxon with a large and distinct metabolic repertoire.</title>
        <authorList>
            <person name="Wilson M.C."/>
            <person name="Mori T."/>
            <person name="Ruckert C."/>
            <person name="Uria A.R."/>
            <person name="Helf M.J."/>
            <person name="Takada K."/>
            <person name="Gernert C."/>
            <person name="Steffens U.A."/>
            <person name="Heycke N."/>
            <person name="Schmitt S."/>
            <person name="Rinke C."/>
            <person name="Helfrich E.J."/>
            <person name="Brachmann A.O."/>
            <person name="Gurgui C."/>
            <person name="Wakimoto T."/>
            <person name="Kracht M."/>
            <person name="Crusemann M."/>
            <person name="Hentschel U."/>
            <person name="Abe I."/>
            <person name="Matsunaga S."/>
            <person name="Kalinowski J."/>
            <person name="Takeyama H."/>
            <person name="Piel J."/>
        </authorList>
    </citation>
    <scope>NUCLEOTIDE SEQUENCE [LARGE SCALE GENOMIC DNA]</scope>
    <source>
        <strain evidence="2">TSY1</strain>
    </source>
</reference>
<dbReference type="HOGENOM" id="CLU_1544308_0_0_7"/>
<dbReference type="Proteomes" id="UP000019141">
    <property type="component" value="Unassembled WGS sequence"/>
</dbReference>
<sequence>MQSPSQRPAPIPENHPLRRLFHAMTEASFEQVGMPDVELMIYVTGVLTEFVHVDNLYRVRDAQGRRLEYLFELQQESEKGDAAQARAVQKHLGDYAMFMVGMFPEHLQRRRRAVSPAYYVTQGKTAYATVSAMDGLRPSAALFRKLAEHFETCVQALNHGKTYFQDAFYQYLMRQMA</sequence>
<accession>W4LW64</accession>
<keyword evidence="2" id="KW-1185">Reference proteome</keyword>
<gene>
    <name evidence="1" type="ORF">ETSY1_04635</name>
</gene>
<evidence type="ECO:0000313" key="2">
    <source>
        <dbReference type="Proteomes" id="UP000019141"/>
    </source>
</evidence>
<evidence type="ECO:0000313" key="1">
    <source>
        <dbReference type="EMBL" id="ETX02145.1"/>
    </source>
</evidence>
<organism evidence="1 2">
    <name type="scientific">Entotheonella factor</name>
    <dbReference type="NCBI Taxonomy" id="1429438"/>
    <lineage>
        <taxon>Bacteria</taxon>
        <taxon>Pseudomonadati</taxon>
        <taxon>Nitrospinota/Tectimicrobiota group</taxon>
        <taxon>Candidatus Tectimicrobiota</taxon>
        <taxon>Candidatus Entotheonellia</taxon>
        <taxon>Candidatus Entotheonellales</taxon>
        <taxon>Candidatus Entotheonellaceae</taxon>
        <taxon>Candidatus Entotheonella</taxon>
    </lineage>
</organism>
<dbReference type="AlphaFoldDB" id="W4LW64"/>
<dbReference type="EMBL" id="AZHW01000173">
    <property type="protein sequence ID" value="ETX02145.1"/>
    <property type="molecule type" value="Genomic_DNA"/>
</dbReference>
<proteinExistence type="predicted"/>
<protein>
    <submittedName>
        <fullName evidence="1">Uncharacterized protein</fullName>
    </submittedName>
</protein>
<comment type="caution">
    <text evidence="1">The sequence shown here is derived from an EMBL/GenBank/DDBJ whole genome shotgun (WGS) entry which is preliminary data.</text>
</comment>
<name>W4LW64_ENTF1</name>